<reference evidence="1 2" key="1">
    <citation type="submission" date="2024-02" db="EMBL/GenBank/DDBJ databases">
        <title>A nitrogen-fixing paenibacillus bacterium.</title>
        <authorList>
            <person name="Zhang W.L."/>
            <person name="Chen S.F."/>
        </authorList>
    </citation>
    <scope>NUCLEOTIDE SEQUENCE [LARGE SCALE GENOMIC DNA]</scope>
    <source>
        <strain evidence="1 2">M1</strain>
    </source>
</reference>
<gene>
    <name evidence="1" type="ORF">V3851_24060</name>
</gene>
<organism evidence="1 2">
    <name type="scientific">Paenibacillus haidiansis</name>
    <dbReference type="NCBI Taxonomy" id="1574488"/>
    <lineage>
        <taxon>Bacteria</taxon>
        <taxon>Bacillati</taxon>
        <taxon>Bacillota</taxon>
        <taxon>Bacilli</taxon>
        <taxon>Bacillales</taxon>
        <taxon>Paenibacillaceae</taxon>
        <taxon>Paenibacillus</taxon>
    </lineage>
</organism>
<dbReference type="EMBL" id="JAZHPZ010000019">
    <property type="protein sequence ID" value="MEF2968876.1"/>
    <property type="molecule type" value="Genomic_DNA"/>
</dbReference>
<dbReference type="InterPro" id="IPR010985">
    <property type="entry name" value="Ribbon_hlx_hlx"/>
</dbReference>
<dbReference type="InterPro" id="IPR013321">
    <property type="entry name" value="Arc_rbn_hlx_hlx"/>
</dbReference>
<name>A0ABU7VYW1_9BACL</name>
<accession>A0ABU7VYW1</accession>
<sequence>MPIDKSKNTQILVTFPNETVEEIEKFWHERQLKSRSEAIRELVKIALEKEPSE</sequence>
<dbReference type="Proteomes" id="UP001306950">
    <property type="component" value="Unassembled WGS sequence"/>
</dbReference>
<proteinExistence type="predicted"/>
<dbReference type="Gene3D" id="1.10.1220.10">
    <property type="entry name" value="Met repressor-like"/>
    <property type="match status" value="1"/>
</dbReference>
<keyword evidence="2" id="KW-1185">Reference proteome</keyword>
<evidence type="ECO:0000313" key="1">
    <source>
        <dbReference type="EMBL" id="MEF2968876.1"/>
    </source>
</evidence>
<dbReference type="SUPFAM" id="SSF47598">
    <property type="entry name" value="Ribbon-helix-helix"/>
    <property type="match status" value="1"/>
</dbReference>
<protein>
    <submittedName>
        <fullName evidence="1">Ribbon-helix-helix domain-containing protein</fullName>
    </submittedName>
</protein>
<dbReference type="CDD" id="cd22231">
    <property type="entry name" value="RHH_NikR_HicB-like"/>
    <property type="match status" value="1"/>
</dbReference>
<evidence type="ECO:0000313" key="2">
    <source>
        <dbReference type="Proteomes" id="UP001306950"/>
    </source>
</evidence>
<comment type="caution">
    <text evidence="1">The sequence shown here is derived from an EMBL/GenBank/DDBJ whole genome shotgun (WGS) entry which is preliminary data.</text>
</comment>
<dbReference type="RefSeq" id="WP_331848996.1">
    <property type="nucleotide sequence ID" value="NZ_JAZHPZ010000019.1"/>
</dbReference>